<dbReference type="SUPFAM" id="SSF52402">
    <property type="entry name" value="Adenine nucleotide alpha hydrolases-like"/>
    <property type="match status" value="1"/>
</dbReference>
<keyword evidence="2" id="KW-0067">ATP-binding</keyword>
<dbReference type="InterPro" id="IPR014729">
    <property type="entry name" value="Rossmann-like_a/b/a_fold"/>
</dbReference>
<dbReference type="Pfam" id="PF18297">
    <property type="entry name" value="NFACT-R_2"/>
    <property type="match status" value="1"/>
</dbReference>
<evidence type="ECO:0000313" key="6">
    <source>
        <dbReference type="Proteomes" id="UP001321582"/>
    </source>
</evidence>
<dbReference type="KEGG" id="haby:HLVA_21910"/>
<dbReference type="InterPro" id="IPR020536">
    <property type="entry name" value="ThiI_AANH"/>
</dbReference>
<protein>
    <submittedName>
        <fullName evidence="5">tRNA 2-thiouridine(34) synthase MnmA</fullName>
    </submittedName>
</protein>
<keyword evidence="5" id="KW-0614">Plasmid</keyword>
<dbReference type="InterPro" id="IPR059101">
    <property type="entry name" value="NFACT-R_2"/>
</dbReference>
<dbReference type="RefSeq" id="WP_307905492.1">
    <property type="nucleotide sequence ID" value="NZ_AP027060.1"/>
</dbReference>
<dbReference type="PANTHER" id="PTHR11933:SF6">
    <property type="entry name" value="THIL AANH DOMAIN-CONTAINING PROTEIN"/>
    <property type="match status" value="1"/>
</dbReference>
<dbReference type="GO" id="GO:0004810">
    <property type="term" value="F:CCA tRNA nucleotidyltransferase activity"/>
    <property type="evidence" value="ECO:0007669"/>
    <property type="project" value="InterPro"/>
</dbReference>
<evidence type="ECO:0000256" key="2">
    <source>
        <dbReference type="ARBA" id="ARBA00022840"/>
    </source>
</evidence>
<dbReference type="Proteomes" id="UP001321582">
    <property type="component" value="Plasmid pHIC"/>
</dbReference>
<dbReference type="AlphaFoldDB" id="A0AAU9DJ17"/>
<evidence type="ECO:0000256" key="1">
    <source>
        <dbReference type="ARBA" id="ARBA00022741"/>
    </source>
</evidence>
<accession>A0AAU9DJ17</accession>
<evidence type="ECO:0000259" key="4">
    <source>
        <dbReference type="Pfam" id="PF18297"/>
    </source>
</evidence>
<feature type="domain" description="NFACT protein RNA binding" evidence="4">
    <location>
        <begin position="223"/>
        <end position="308"/>
    </location>
</feature>
<sequence>MKALALFSGGLDSTLAVKLVTNQGIEVIALNFVSHFFGGKNPKADAMAKQLGVQLEYIDFKDIHKEIVKNPPSGYGKNMNPCIDCHALMLKTASELLDKYGANFIITGEVLGQRPMSQNRSALNRVENLSGMAGYVVRPLCAKAIDETIPEKNGWIDRNKLMDIQGRGRKRQLELADELGIVEYEMPGGGCLLTEPNYGRRIRILKDDEQFDNDFLFYLCKIGRFFRLDKGKYIFVGRKEEENLKIEEYKDEASLYILDNGIPGPVILGFGEFSDDEKLFAESLFSRYSKVKGKTPISMKCNGEIVEIEALDLVKIEEMMKEYLVI</sequence>
<evidence type="ECO:0000313" key="5">
    <source>
        <dbReference type="EMBL" id="BDU51622.1"/>
    </source>
</evidence>
<organism evidence="5 6">
    <name type="scientific">Haliovirga abyssi</name>
    <dbReference type="NCBI Taxonomy" id="2996794"/>
    <lineage>
        <taxon>Bacteria</taxon>
        <taxon>Fusobacteriati</taxon>
        <taxon>Fusobacteriota</taxon>
        <taxon>Fusobacteriia</taxon>
        <taxon>Fusobacteriales</taxon>
        <taxon>Haliovirgaceae</taxon>
        <taxon>Haliovirga</taxon>
    </lineage>
</organism>
<dbReference type="EMBL" id="AP027060">
    <property type="protein sequence ID" value="BDU51622.1"/>
    <property type="molecule type" value="Genomic_DNA"/>
</dbReference>
<dbReference type="GO" id="GO:0005524">
    <property type="term" value="F:ATP binding"/>
    <property type="evidence" value="ECO:0007669"/>
    <property type="project" value="UniProtKB-KW"/>
</dbReference>
<reference evidence="5 6" key="1">
    <citation type="submission" date="2022-11" db="EMBL/GenBank/DDBJ databases">
        <title>Haliovirga abyssi gen. nov., sp. nov., a mesophilic fermentative bacterium isolated from the Iheya North hydrothermal field and the proposal of Haliovirgaceae fam. nov.</title>
        <authorList>
            <person name="Miyazaki U."/>
            <person name="Tame A."/>
            <person name="Miyazaki J."/>
            <person name="Takai K."/>
            <person name="Sawayama S."/>
            <person name="Kitajima M."/>
            <person name="Okamoto A."/>
            <person name="Nakagawa S."/>
        </authorList>
    </citation>
    <scope>NUCLEOTIDE SEQUENCE [LARGE SCALE GENOMIC DNA]</scope>
    <source>
        <strain evidence="5 6">IC12</strain>
        <plasmid evidence="5 6">pHIC</plasmid>
    </source>
</reference>
<gene>
    <name evidence="5" type="ORF">HLVA_21910</name>
</gene>
<dbReference type="Pfam" id="PF02568">
    <property type="entry name" value="ThiI"/>
    <property type="match status" value="1"/>
</dbReference>
<keyword evidence="1" id="KW-0547">Nucleotide-binding</keyword>
<dbReference type="Gene3D" id="3.40.50.620">
    <property type="entry name" value="HUPs"/>
    <property type="match status" value="1"/>
</dbReference>
<dbReference type="PANTHER" id="PTHR11933">
    <property type="entry name" value="TRNA 5-METHYLAMINOMETHYL-2-THIOURIDYLATE -METHYLTRANSFERASE"/>
    <property type="match status" value="1"/>
</dbReference>
<geneLocation type="plasmid" evidence="5 6">
    <name>pHIC</name>
</geneLocation>
<proteinExistence type="predicted"/>
<keyword evidence="6" id="KW-1185">Reference proteome</keyword>
<name>A0AAU9DJ17_9FUSO</name>
<evidence type="ECO:0000259" key="3">
    <source>
        <dbReference type="Pfam" id="PF02568"/>
    </source>
</evidence>
<feature type="domain" description="Thil AANH" evidence="3">
    <location>
        <begin position="2"/>
        <end position="142"/>
    </location>
</feature>